<dbReference type="Proteomes" id="UP001500748">
    <property type="component" value="Unassembled WGS sequence"/>
</dbReference>
<proteinExistence type="predicted"/>
<dbReference type="EMBL" id="BAABDU010000003">
    <property type="protein sequence ID" value="GAA3764683.1"/>
    <property type="molecule type" value="Genomic_DNA"/>
</dbReference>
<gene>
    <name evidence="2" type="ORF">GCM10022423_16030</name>
</gene>
<evidence type="ECO:0000259" key="1">
    <source>
        <dbReference type="Pfam" id="PF05076"/>
    </source>
</evidence>
<evidence type="ECO:0000313" key="2">
    <source>
        <dbReference type="EMBL" id="GAA3764683.1"/>
    </source>
</evidence>
<keyword evidence="3" id="KW-1185">Reference proteome</keyword>
<feature type="domain" description="Suppressor of fused-like" evidence="1">
    <location>
        <begin position="52"/>
        <end position="206"/>
    </location>
</feature>
<name>A0ABP7GHP3_9FLAO</name>
<comment type="caution">
    <text evidence="2">The sequence shown here is derived from an EMBL/GenBank/DDBJ whole genome shotgun (WGS) entry which is preliminary data.</text>
</comment>
<dbReference type="Pfam" id="PF05076">
    <property type="entry name" value="SUFU"/>
    <property type="match status" value="1"/>
</dbReference>
<dbReference type="InterPro" id="IPR020941">
    <property type="entry name" value="SUFU-like_domain"/>
</dbReference>
<sequence length="211" mass="24805">MKFYRKDMNELLDREKEFIFDIYHSVVLNNYIKYWGMPEYRVISTREKVNEKIYVYYFPCNKKNKICRVATVGLSLQSGLSGKVRCEYIFTLPCDLGNTTLDSVFNYMLDIAAHTVFNISNVLNIPRVMSSRLAPNEWKTKAILFDELRGEDENFSEIICKEAFNTEFIWVVPIYDSEYLSILNNGIDEFDQCEQESEISIVDVNRDPFIL</sequence>
<evidence type="ECO:0000313" key="3">
    <source>
        <dbReference type="Proteomes" id="UP001500748"/>
    </source>
</evidence>
<accession>A0ABP7GHP3</accession>
<organism evidence="2 3">
    <name type="scientific">Flavobacterium ginsengiterrae</name>
    <dbReference type="NCBI Taxonomy" id="871695"/>
    <lineage>
        <taxon>Bacteria</taxon>
        <taxon>Pseudomonadati</taxon>
        <taxon>Bacteroidota</taxon>
        <taxon>Flavobacteriia</taxon>
        <taxon>Flavobacteriales</taxon>
        <taxon>Flavobacteriaceae</taxon>
        <taxon>Flavobacterium</taxon>
    </lineage>
</organism>
<reference evidence="3" key="1">
    <citation type="journal article" date="2019" name="Int. J. Syst. Evol. Microbiol.">
        <title>The Global Catalogue of Microorganisms (GCM) 10K type strain sequencing project: providing services to taxonomists for standard genome sequencing and annotation.</title>
        <authorList>
            <consortium name="The Broad Institute Genomics Platform"/>
            <consortium name="The Broad Institute Genome Sequencing Center for Infectious Disease"/>
            <person name="Wu L."/>
            <person name="Ma J."/>
        </authorList>
    </citation>
    <scope>NUCLEOTIDE SEQUENCE [LARGE SCALE GENOMIC DNA]</scope>
    <source>
        <strain evidence="3">JCM 17337</strain>
    </source>
</reference>
<protein>
    <recommendedName>
        <fullName evidence="1">Suppressor of fused-like domain-containing protein</fullName>
    </recommendedName>
</protein>